<dbReference type="Gene3D" id="2.60.120.10">
    <property type="entry name" value="Jelly Rolls"/>
    <property type="match status" value="1"/>
</dbReference>
<protein>
    <recommendedName>
        <fullName evidence="4">Cysteine dioxygenase</fullName>
    </recommendedName>
</protein>
<feature type="compositionally biased region" description="Low complexity" evidence="1">
    <location>
        <begin position="110"/>
        <end position="122"/>
    </location>
</feature>
<proteinExistence type="predicted"/>
<dbReference type="AlphaFoldDB" id="A0A818VTI1"/>
<evidence type="ECO:0000313" key="2">
    <source>
        <dbReference type="EMBL" id="CAF3715588.1"/>
    </source>
</evidence>
<accession>A0A818VTI1</accession>
<sequence>MKLTTFGGARDEDVLHWLQDTECIFDSVQSYLVGVAAKWFRFNKMNIPDWSSFKAAIAQAYQPSFNRTLSVIEQRPITVQHVNSSSVSPKTTPDSSPISQDNFSALIDLSGSNSNVPSPSSSKIEKSSTPERITNDDQQLTIVVLPEPSSLHQFVRENLTEDSTVDYIPNTSSPIITITQSTCSSTVAIDNPITCEDELQEIPNDQVNLYLSNDLGVVHRVLSLVMQLVKVNVHGKTAPKTQNSQHLIGNSMPNMEQRLVTIVNKNIPDNLSFVFLDDSVTEYVHFKDRFCEQNSCTANLWSRCNNVEEFKIFFSRIVLPSKIVLITTGSRCSDAIKDISHLDELHSVYIYCRSIPKYEPLKKQYSKISGVFDIPATLLMHLRNSLEKETIHVSDGLRQNPPQLTVAERAKEAATPPKHNRNAEEPDVEYFAQPGIHWCPWNSNSCSTNLLVQGQGSVIVMQFEAMPFELRLSNRSDPNDTEAFSIILIVDPTEARLGTNNRTYDSSTVPHHVLQPNNGQWRQYWISYSKQTHTVQYGIGEMRSLFTIFRIILDEIDHQSMKDVCYLHIKLNGTDQMLIDHAASRENFRFFVGAEVVCDPALVIVPENILTLIDRISHRAIEPSCLEGPCRKLYRSILNFELNESDFPDLSRAIDRSVRSPDGWCHKKLIEKANRFGRPNFHATYLRITIGHRNGSAPGHAFVVEAWPPGHYSPVHSHSNAYGIIKVLSGRILVKIYPELALNVRQHSPIETILEQGQITWMLPKLNQIHQVRNPDIYGNTSVTIQCYQYGEEDQEHYEYFDYLNNDGQAIDHFDPTSDIDFFEFKRLMQNEWNITVNN</sequence>
<dbReference type="Proteomes" id="UP000663872">
    <property type="component" value="Unassembled WGS sequence"/>
</dbReference>
<reference evidence="2" key="1">
    <citation type="submission" date="2021-02" db="EMBL/GenBank/DDBJ databases">
        <authorList>
            <person name="Nowell W R."/>
        </authorList>
    </citation>
    <scope>NUCLEOTIDE SEQUENCE</scope>
</reference>
<name>A0A818VTI1_9BILA</name>
<gene>
    <name evidence="2" type="ORF">GRG538_LOCUS29296</name>
</gene>
<evidence type="ECO:0008006" key="4">
    <source>
        <dbReference type="Google" id="ProtNLM"/>
    </source>
</evidence>
<dbReference type="CDD" id="cd10548">
    <property type="entry name" value="cupin_CDO"/>
    <property type="match status" value="1"/>
</dbReference>
<dbReference type="InterPro" id="IPR014710">
    <property type="entry name" value="RmlC-like_jellyroll"/>
</dbReference>
<dbReference type="EMBL" id="CAJNYT010005136">
    <property type="protein sequence ID" value="CAF3715588.1"/>
    <property type="molecule type" value="Genomic_DNA"/>
</dbReference>
<dbReference type="SUPFAM" id="SSF51182">
    <property type="entry name" value="RmlC-like cupins"/>
    <property type="match status" value="1"/>
</dbReference>
<dbReference type="InterPro" id="IPR011051">
    <property type="entry name" value="RmlC_Cupin_sf"/>
</dbReference>
<comment type="caution">
    <text evidence="2">The sequence shown here is derived from an EMBL/GenBank/DDBJ whole genome shotgun (WGS) entry which is preliminary data.</text>
</comment>
<evidence type="ECO:0000313" key="3">
    <source>
        <dbReference type="Proteomes" id="UP000663872"/>
    </source>
</evidence>
<feature type="region of interest" description="Disordered" evidence="1">
    <location>
        <begin position="109"/>
        <end position="136"/>
    </location>
</feature>
<feature type="compositionally biased region" description="Basic and acidic residues" evidence="1">
    <location>
        <begin position="123"/>
        <end position="135"/>
    </location>
</feature>
<evidence type="ECO:0000256" key="1">
    <source>
        <dbReference type="SAM" id="MobiDB-lite"/>
    </source>
</evidence>
<organism evidence="2 3">
    <name type="scientific">Rotaria socialis</name>
    <dbReference type="NCBI Taxonomy" id="392032"/>
    <lineage>
        <taxon>Eukaryota</taxon>
        <taxon>Metazoa</taxon>
        <taxon>Spiralia</taxon>
        <taxon>Gnathifera</taxon>
        <taxon>Rotifera</taxon>
        <taxon>Eurotatoria</taxon>
        <taxon>Bdelloidea</taxon>
        <taxon>Philodinida</taxon>
        <taxon>Philodinidae</taxon>
        <taxon>Rotaria</taxon>
    </lineage>
</organism>